<dbReference type="RefSeq" id="WP_181608057.1">
    <property type="nucleotide sequence ID" value="NZ_BAABAM010000001.1"/>
</dbReference>
<reference evidence="3 4" key="1">
    <citation type="submission" date="2020-07" db="EMBL/GenBank/DDBJ databases">
        <title>Genomic Encyclopedia of Type Strains, Phase IV (KMG-IV): sequencing the most valuable type-strain genomes for metagenomic binning, comparative biology and taxonomic classification.</title>
        <authorList>
            <person name="Goeker M."/>
        </authorList>
    </citation>
    <scope>NUCLEOTIDE SEQUENCE [LARGE SCALE GENOMIC DNA]</scope>
    <source>
        <strain evidence="3 4">DSM 45533</strain>
    </source>
</reference>
<dbReference type="Gene3D" id="3.30.470.20">
    <property type="entry name" value="ATP-grasp fold, B domain"/>
    <property type="match status" value="1"/>
</dbReference>
<feature type="domain" description="Pyruvate phosphate dikinase AMP/ATP-binding" evidence="2">
    <location>
        <begin position="15"/>
        <end position="46"/>
    </location>
</feature>
<comment type="caution">
    <text evidence="3">The sequence shown here is derived from an EMBL/GenBank/DDBJ whole genome shotgun (WGS) entry which is preliminary data.</text>
</comment>
<keyword evidence="3" id="KW-0418">Kinase</keyword>
<keyword evidence="4" id="KW-1185">Reference proteome</keyword>
<accession>A0A7W0CDN8</accession>
<dbReference type="GO" id="GO:0005524">
    <property type="term" value="F:ATP binding"/>
    <property type="evidence" value="ECO:0007669"/>
    <property type="project" value="InterPro"/>
</dbReference>
<name>A0A7W0CDN8_9ACTN</name>
<dbReference type="EMBL" id="JACDUR010000001">
    <property type="protein sequence ID" value="MBA2889243.1"/>
    <property type="molecule type" value="Genomic_DNA"/>
</dbReference>
<dbReference type="Gene3D" id="3.50.30.10">
    <property type="entry name" value="Phosphohistidine domain"/>
    <property type="match status" value="1"/>
</dbReference>
<dbReference type="Pfam" id="PF00391">
    <property type="entry name" value="PEP-utilizers"/>
    <property type="match status" value="1"/>
</dbReference>
<dbReference type="GO" id="GO:0008986">
    <property type="term" value="F:pyruvate, water dikinase activity"/>
    <property type="evidence" value="ECO:0007669"/>
    <property type="project" value="UniProtKB-EC"/>
</dbReference>
<evidence type="ECO:0000259" key="1">
    <source>
        <dbReference type="Pfam" id="PF00391"/>
    </source>
</evidence>
<dbReference type="InterPro" id="IPR002192">
    <property type="entry name" value="PPDK_AMP/ATP-bd"/>
</dbReference>
<sequence length="794" mass="86547">MRIMPLDDPSADLATAGGKGASLARLSRAGLPVPPGFVVTTQAYREDPPELPEEILKAYDGLLHLLGPDAAVAVRSSATAEDLPGLSFAGQQDTFLNVRRDGLVEAVRRCWASLHNERAVAYRRRHGVPDDDVAMAVVVQELADAEAAGILFTADPVSGDRSTTVINASWGLGEAVVGGLVTPDTYTVGDAVEAEVSDKTVMTVRTADGTAERPVPEESRRARVLDDARVRELTALGRRIEELYGTPMDVEWALRDGRFLILQARPVTGLREEWNDSKGHLWLWSNGNLGEAIPDVMTPATWSLVQIFIAKAMSTTAMPGFRFVGNIGGRFYMNLSSAHTMLHALGMQHKSGVMDQVMGRLPAGVDVPLIPVGRWQVIRTVVPVAIRLRRRVALNMRKLPAYVAGAQGRWEDMRRKIATSDDLAGLWERELEPYFLETCEIFEASTRQGGSTLVWVRDRLRALAGESDAEAMLTGANHDGGLASLGPVLGLQRLADGEITAGEFAVRYGHRGPHEFEISLPRPGEDPAWIARQAASLGSLDRLLEKQEEARRAAWERFAARHPRKVRPMRREVARWAKVARDRETMRSEVIRVFWSLRDFVLRAGEVTGHGEALFFLSIQEILRVLRGEPMPDVSVRKATYEHYRSLPPYPTVIVGEFDPDRWAASPDRRGDLWDQRGVTAPQGEAVTGFPGAPGVVEGVARVLGGPGDGDRLAQGEILVTVLTNIGWTPLFPRAAAVVTDMGAPLSHASIVARELGIPAVVGTGNATARIHDGDLIRVDGAQGKVEVVQKAGE</sequence>
<dbReference type="PANTHER" id="PTHR43615:SF1">
    <property type="entry name" value="PPDK_N DOMAIN-CONTAINING PROTEIN"/>
    <property type="match status" value="1"/>
</dbReference>
<dbReference type="PANTHER" id="PTHR43615">
    <property type="entry name" value="PHOSPHOENOLPYRUVATE SYNTHASE-RELATED"/>
    <property type="match status" value="1"/>
</dbReference>
<dbReference type="SUPFAM" id="SSF56059">
    <property type="entry name" value="Glutathione synthetase ATP-binding domain-like"/>
    <property type="match status" value="1"/>
</dbReference>
<dbReference type="EC" id="2.7.9.2" evidence="3"/>
<keyword evidence="3" id="KW-0808">Transferase</keyword>
<dbReference type="InterPro" id="IPR008279">
    <property type="entry name" value="PEP-util_enz_mobile_dom"/>
</dbReference>
<dbReference type="InterPro" id="IPR013815">
    <property type="entry name" value="ATP_grasp_subdomain_1"/>
</dbReference>
<evidence type="ECO:0000259" key="2">
    <source>
        <dbReference type="Pfam" id="PF01326"/>
    </source>
</evidence>
<dbReference type="Pfam" id="PF01326">
    <property type="entry name" value="PPDK_N"/>
    <property type="match status" value="2"/>
</dbReference>
<dbReference type="SUPFAM" id="SSF52009">
    <property type="entry name" value="Phosphohistidine domain"/>
    <property type="match status" value="1"/>
</dbReference>
<feature type="domain" description="PEP-utilising enzyme mobile" evidence="1">
    <location>
        <begin position="714"/>
        <end position="784"/>
    </location>
</feature>
<evidence type="ECO:0000313" key="3">
    <source>
        <dbReference type="EMBL" id="MBA2889243.1"/>
    </source>
</evidence>
<dbReference type="AlphaFoldDB" id="A0A7W0CDN8"/>
<evidence type="ECO:0000313" key="4">
    <source>
        <dbReference type="Proteomes" id="UP000530928"/>
    </source>
</evidence>
<dbReference type="Gene3D" id="3.30.1490.20">
    <property type="entry name" value="ATP-grasp fold, A domain"/>
    <property type="match status" value="2"/>
</dbReference>
<dbReference type="InterPro" id="IPR036637">
    <property type="entry name" value="Phosphohistidine_dom_sf"/>
</dbReference>
<protein>
    <submittedName>
        <fullName evidence="3">Pyruvate,water dikinase</fullName>
        <ecNumber evidence="3">2.7.9.2</ecNumber>
    </submittedName>
</protein>
<feature type="domain" description="Pyruvate phosphate dikinase AMP/ATP-binding" evidence="2">
    <location>
        <begin position="48"/>
        <end position="273"/>
    </location>
</feature>
<dbReference type="Proteomes" id="UP000530928">
    <property type="component" value="Unassembled WGS sequence"/>
</dbReference>
<keyword evidence="3" id="KW-0670">Pyruvate</keyword>
<organism evidence="3 4">
    <name type="scientific">Nonomuraea soli</name>
    <dbReference type="NCBI Taxonomy" id="1032476"/>
    <lineage>
        <taxon>Bacteria</taxon>
        <taxon>Bacillati</taxon>
        <taxon>Actinomycetota</taxon>
        <taxon>Actinomycetes</taxon>
        <taxon>Streptosporangiales</taxon>
        <taxon>Streptosporangiaceae</taxon>
        <taxon>Nonomuraea</taxon>
    </lineage>
</organism>
<dbReference type="InterPro" id="IPR051549">
    <property type="entry name" value="PEP_Utilizing_Enz"/>
</dbReference>
<proteinExistence type="predicted"/>
<gene>
    <name evidence="3" type="ORF">HNR30_000578</name>
</gene>